<dbReference type="InterPro" id="IPR019734">
    <property type="entry name" value="TPR_rpt"/>
</dbReference>
<keyword evidence="4" id="KW-1185">Reference proteome</keyword>
<dbReference type="PROSITE" id="PS50125">
    <property type="entry name" value="GUANYLATE_CYCLASE_2"/>
    <property type="match status" value="1"/>
</dbReference>
<reference evidence="3 4" key="1">
    <citation type="submission" date="2015-11" db="EMBL/GenBank/DDBJ databases">
        <title>Draft Genome Sequence of the Strain BR 10423 (Rhizobium sp.) isolated from nodules of Mimosa pudica.</title>
        <authorList>
            <person name="Barauna A.C."/>
            <person name="Zilli J.E."/>
            <person name="Simoes-Araujo J.L."/>
            <person name="Reis V.M."/>
            <person name="James E.K."/>
            <person name="Reis F.B.Jr."/>
            <person name="Rouws L.F."/>
            <person name="Passos S.R."/>
            <person name="Gois S.R."/>
        </authorList>
    </citation>
    <scope>NUCLEOTIDE SEQUENCE [LARGE SCALE GENOMIC DNA]</scope>
    <source>
        <strain evidence="3 4">BR10423</strain>
    </source>
</reference>
<dbReference type="CDD" id="cd07302">
    <property type="entry name" value="CHD"/>
    <property type="match status" value="1"/>
</dbReference>
<dbReference type="Proteomes" id="UP000068164">
    <property type="component" value="Unassembled WGS sequence"/>
</dbReference>
<dbReference type="SUPFAM" id="SSF48452">
    <property type="entry name" value="TPR-like"/>
    <property type="match status" value="1"/>
</dbReference>
<keyword evidence="1" id="KW-0802">TPR repeat</keyword>
<proteinExistence type="predicted"/>
<evidence type="ECO:0000313" key="4">
    <source>
        <dbReference type="Proteomes" id="UP000068164"/>
    </source>
</evidence>
<dbReference type="Pfam" id="PF00211">
    <property type="entry name" value="Guanylate_cyc"/>
    <property type="match status" value="1"/>
</dbReference>
<dbReference type="OrthoDB" id="9807521at2"/>
<dbReference type="Gene3D" id="1.25.40.10">
    <property type="entry name" value="Tetratricopeptide repeat domain"/>
    <property type="match status" value="1"/>
</dbReference>
<dbReference type="InterPro" id="IPR001054">
    <property type="entry name" value="A/G_cyclase"/>
</dbReference>
<evidence type="ECO:0000259" key="2">
    <source>
        <dbReference type="PROSITE" id="PS50125"/>
    </source>
</evidence>
<dbReference type="PANTHER" id="PTHR43081">
    <property type="entry name" value="ADENYLATE CYCLASE, TERMINAL-DIFFERENTIATION SPECIFIC-RELATED"/>
    <property type="match status" value="1"/>
</dbReference>
<dbReference type="SUPFAM" id="SSF55073">
    <property type="entry name" value="Nucleotide cyclase"/>
    <property type="match status" value="1"/>
</dbReference>
<evidence type="ECO:0000313" key="3">
    <source>
        <dbReference type="EMBL" id="KWV56420.1"/>
    </source>
</evidence>
<accession>A0A120FP51</accession>
<dbReference type="RefSeq" id="WP_062369324.1">
    <property type="nucleotide sequence ID" value="NZ_LNCD01000037.1"/>
</dbReference>
<dbReference type="PANTHER" id="PTHR43081:SF19">
    <property type="entry name" value="PH-SENSITIVE ADENYLATE CYCLASE RV1264"/>
    <property type="match status" value="1"/>
</dbReference>
<dbReference type="GO" id="GO:0006171">
    <property type="term" value="P:cAMP biosynthetic process"/>
    <property type="evidence" value="ECO:0007669"/>
    <property type="project" value="TreeGrafter"/>
</dbReference>
<comment type="caution">
    <text evidence="3">The sequence shown here is derived from an EMBL/GenBank/DDBJ whole genome shotgun (WGS) entry which is preliminary data.</text>
</comment>
<sequence length="590" mass="64339">MTDVQTNRKLSAILVADVVGYSRMMAKDEAGTLAALKHHRLSVFNPEVENHNGRVIKLVGDGALVEFGSAVDAVKFALSVQRTAAASGNDASHPGITLRIGINLSDVVIDGDDIYGDGVNIAARLEPLAEPGGVCIASSVRENIVGRVDAEFEDGGDVQLRNIDRPVRIWKWQPDAHPSPTSALLQKAKDNLRPSLAVLPFQNMSGDVQQEYFADGVVEDMITALSRFRSFAVIARNSSFIYKGRAIDVRQVARELGVRYVLEGSVRRAGNRLRITAQLVEGATGAHLWAEHYDGSAEEIFDFQDRITESVVSIVEPQIKSAEIALSRRERPESIEAYDFYLQTMGSFYSDMPERNDASLALINKAIALEPNNATYLATAVGLLMQRGTLGWKLPGVEDQRALCENYIERALVHGHGDASVVGICGNTLMQYLKQYDRGFELVCQAVAFNPNNLDVVNYAGVANLHCGSLDEAVTYFLRAERLSPNSLGAHWNLTGLAHVEMVRGNYEEALAWGRKSMAANAYYGPCFWMMIAANAKLGRMDEARRHLAGLLAFSPGVTVARIRAGQAAKNPDRIEPILAGLAQAGMPEA</sequence>
<dbReference type="InterPro" id="IPR029787">
    <property type="entry name" value="Nucleotide_cyclase"/>
</dbReference>
<feature type="domain" description="Guanylate cyclase" evidence="2">
    <location>
        <begin position="12"/>
        <end position="126"/>
    </location>
</feature>
<evidence type="ECO:0000256" key="1">
    <source>
        <dbReference type="PROSITE-ProRule" id="PRU00339"/>
    </source>
</evidence>
<feature type="repeat" description="TPR" evidence="1">
    <location>
        <begin position="454"/>
        <end position="487"/>
    </location>
</feature>
<dbReference type="GO" id="GO:0035556">
    <property type="term" value="P:intracellular signal transduction"/>
    <property type="evidence" value="ECO:0007669"/>
    <property type="project" value="InterPro"/>
</dbReference>
<dbReference type="EMBL" id="LNCD01000037">
    <property type="protein sequence ID" value="KWV56420.1"/>
    <property type="molecule type" value="Genomic_DNA"/>
</dbReference>
<dbReference type="PROSITE" id="PS50005">
    <property type="entry name" value="TPR"/>
    <property type="match status" value="1"/>
</dbReference>
<dbReference type="Gene3D" id="3.40.50.10070">
    <property type="entry name" value="TolB, N-terminal domain"/>
    <property type="match status" value="1"/>
</dbReference>
<dbReference type="AlphaFoldDB" id="A0A120FP51"/>
<dbReference type="GO" id="GO:0004016">
    <property type="term" value="F:adenylate cyclase activity"/>
    <property type="evidence" value="ECO:0007669"/>
    <property type="project" value="UniProtKB-ARBA"/>
</dbReference>
<name>A0A120FP51_9HYPH</name>
<organism evidence="3 4">
    <name type="scientific">Rhizobium altiplani</name>
    <dbReference type="NCBI Taxonomy" id="1864509"/>
    <lineage>
        <taxon>Bacteria</taxon>
        <taxon>Pseudomonadati</taxon>
        <taxon>Pseudomonadota</taxon>
        <taxon>Alphaproteobacteria</taxon>
        <taxon>Hyphomicrobiales</taxon>
        <taxon>Rhizobiaceae</taxon>
        <taxon>Rhizobium/Agrobacterium group</taxon>
        <taxon>Rhizobium</taxon>
    </lineage>
</organism>
<protein>
    <submittedName>
        <fullName evidence="3">Adenylate cyclase</fullName>
    </submittedName>
</protein>
<gene>
    <name evidence="3" type="ORF">AS026_34170</name>
</gene>
<dbReference type="InterPro" id="IPR011990">
    <property type="entry name" value="TPR-like_helical_dom_sf"/>
</dbReference>
<dbReference type="Gene3D" id="3.30.70.1230">
    <property type="entry name" value="Nucleotide cyclase"/>
    <property type="match status" value="1"/>
</dbReference>
<dbReference type="InterPro" id="IPR050697">
    <property type="entry name" value="Adenylyl/Guanylyl_Cyclase_3/4"/>
</dbReference>